<gene>
    <name evidence="1" type="ORF">RHMOL_Rhmol01G0142400</name>
</gene>
<sequence>MGDEELSMVASMQSWMIVSSGHLENLVNSFGYEKELSAQRTQVQDELSNLNIILAKKFKLSAVICKEKQKVDNFYNTKPEKKQAYVEAILSGLVYGPI</sequence>
<dbReference type="Proteomes" id="UP001062846">
    <property type="component" value="Chromosome 1"/>
</dbReference>
<evidence type="ECO:0000313" key="1">
    <source>
        <dbReference type="EMBL" id="KAI8571742.1"/>
    </source>
</evidence>
<comment type="caution">
    <text evidence="1">The sequence shown here is derived from an EMBL/GenBank/DDBJ whole genome shotgun (WGS) entry which is preliminary data.</text>
</comment>
<accession>A0ACC0Q3A3</accession>
<keyword evidence="2" id="KW-1185">Reference proteome</keyword>
<reference evidence="1" key="1">
    <citation type="submission" date="2022-02" db="EMBL/GenBank/DDBJ databases">
        <title>Plant Genome Project.</title>
        <authorList>
            <person name="Zhang R.-G."/>
        </authorList>
    </citation>
    <scope>NUCLEOTIDE SEQUENCE</scope>
    <source>
        <strain evidence="1">AT1</strain>
    </source>
</reference>
<proteinExistence type="predicted"/>
<dbReference type="EMBL" id="CM046388">
    <property type="protein sequence ID" value="KAI8571742.1"/>
    <property type="molecule type" value="Genomic_DNA"/>
</dbReference>
<evidence type="ECO:0000313" key="2">
    <source>
        <dbReference type="Proteomes" id="UP001062846"/>
    </source>
</evidence>
<organism evidence="1 2">
    <name type="scientific">Rhododendron molle</name>
    <name type="common">Chinese azalea</name>
    <name type="synonym">Azalea mollis</name>
    <dbReference type="NCBI Taxonomy" id="49168"/>
    <lineage>
        <taxon>Eukaryota</taxon>
        <taxon>Viridiplantae</taxon>
        <taxon>Streptophyta</taxon>
        <taxon>Embryophyta</taxon>
        <taxon>Tracheophyta</taxon>
        <taxon>Spermatophyta</taxon>
        <taxon>Magnoliopsida</taxon>
        <taxon>eudicotyledons</taxon>
        <taxon>Gunneridae</taxon>
        <taxon>Pentapetalae</taxon>
        <taxon>asterids</taxon>
        <taxon>Ericales</taxon>
        <taxon>Ericaceae</taxon>
        <taxon>Ericoideae</taxon>
        <taxon>Rhodoreae</taxon>
        <taxon>Rhododendron</taxon>
    </lineage>
</organism>
<protein>
    <submittedName>
        <fullName evidence="1">Uncharacterized protein</fullName>
    </submittedName>
</protein>
<name>A0ACC0Q3A3_RHOML</name>